<name>D2R8B0_PIRSD</name>
<gene>
    <name evidence="1" type="ordered locus">Psta_1043</name>
</gene>
<evidence type="ECO:0000313" key="1">
    <source>
        <dbReference type="EMBL" id="ADB15727.1"/>
    </source>
</evidence>
<sequence>MSNPPSSSDPLEHDPNEGRYLKEDYERKRIFVRAPKAMGDVMSQLLARRGYARMITATSEQEAWELVAGEKMATVTKLGSCRRGVLEIVVASSMVLQELTFLKADLLSRLQQALPDAKIRDLKFKVGKIVHG</sequence>
<reference evidence="1 2" key="1">
    <citation type="journal article" date="2009" name="Stand. Genomic Sci.">
        <title>Complete genome sequence of Pirellula staleyi type strain (ATCC 27377).</title>
        <authorList>
            <person name="Clum A."/>
            <person name="Tindall B.J."/>
            <person name="Sikorski J."/>
            <person name="Ivanova N."/>
            <person name="Mavrommatis K."/>
            <person name="Lucas S."/>
            <person name="Glavina del Rio T."/>
            <person name="Nolan M."/>
            <person name="Chen F."/>
            <person name="Tice H."/>
            <person name="Pitluck S."/>
            <person name="Cheng J.F."/>
            <person name="Chertkov O."/>
            <person name="Brettin T."/>
            <person name="Han C."/>
            <person name="Detter J.C."/>
            <person name="Kuske C."/>
            <person name="Bruce D."/>
            <person name="Goodwin L."/>
            <person name="Ovchinikova G."/>
            <person name="Pati A."/>
            <person name="Mikhailova N."/>
            <person name="Chen A."/>
            <person name="Palaniappan K."/>
            <person name="Land M."/>
            <person name="Hauser L."/>
            <person name="Chang Y.J."/>
            <person name="Jeffries C.D."/>
            <person name="Chain P."/>
            <person name="Rohde M."/>
            <person name="Goker M."/>
            <person name="Bristow J."/>
            <person name="Eisen J.A."/>
            <person name="Markowitz V."/>
            <person name="Hugenholtz P."/>
            <person name="Kyrpides N.C."/>
            <person name="Klenk H.P."/>
            <person name="Lapidus A."/>
        </authorList>
    </citation>
    <scope>NUCLEOTIDE SEQUENCE [LARGE SCALE GENOMIC DNA]</scope>
    <source>
        <strain evidence="2">ATCC 27377 / DSM 6068 / ICPB 4128</strain>
    </source>
</reference>
<evidence type="ECO:0000313" key="2">
    <source>
        <dbReference type="Proteomes" id="UP000001887"/>
    </source>
</evidence>
<dbReference type="InterPro" id="IPR007922">
    <property type="entry name" value="DciA-like"/>
</dbReference>
<protein>
    <recommendedName>
        <fullName evidence="3">DUF721 domain-containing protein</fullName>
    </recommendedName>
</protein>
<dbReference type="STRING" id="530564.Psta_1043"/>
<dbReference type="AlphaFoldDB" id="D2R8B0"/>
<dbReference type="PANTHER" id="PTHR36456">
    <property type="entry name" value="UPF0232 PROTEIN SCO3875"/>
    <property type="match status" value="1"/>
</dbReference>
<keyword evidence="2" id="KW-1185">Reference proteome</keyword>
<proteinExistence type="predicted"/>
<dbReference type="PANTHER" id="PTHR36456:SF1">
    <property type="entry name" value="UPF0232 PROTEIN SCO3875"/>
    <property type="match status" value="1"/>
</dbReference>
<dbReference type="OrthoDB" id="290228at2"/>
<dbReference type="KEGG" id="psl:Psta_1043"/>
<dbReference type="Pfam" id="PF05258">
    <property type="entry name" value="DciA"/>
    <property type="match status" value="1"/>
</dbReference>
<dbReference type="Proteomes" id="UP000001887">
    <property type="component" value="Chromosome"/>
</dbReference>
<evidence type="ECO:0008006" key="3">
    <source>
        <dbReference type="Google" id="ProtNLM"/>
    </source>
</evidence>
<accession>D2R8B0</accession>
<dbReference type="HOGENOM" id="CLU_1915113_0_0_0"/>
<dbReference type="eggNOG" id="COG5512">
    <property type="taxonomic scope" value="Bacteria"/>
</dbReference>
<organism evidence="1 2">
    <name type="scientific">Pirellula staleyi (strain ATCC 27377 / DSM 6068 / ICPB 4128)</name>
    <name type="common">Pirella staleyi</name>
    <dbReference type="NCBI Taxonomy" id="530564"/>
    <lineage>
        <taxon>Bacteria</taxon>
        <taxon>Pseudomonadati</taxon>
        <taxon>Planctomycetota</taxon>
        <taxon>Planctomycetia</taxon>
        <taxon>Pirellulales</taxon>
        <taxon>Pirellulaceae</taxon>
        <taxon>Pirellula</taxon>
    </lineage>
</organism>
<dbReference type="EMBL" id="CP001848">
    <property type="protein sequence ID" value="ADB15727.1"/>
    <property type="molecule type" value="Genomic_DNA"/>
</dbReference>